<evidence type="ECO:0000313" key="10">
    <source>
        <dbReference type="Proteomes" id="UP001234798"/>
    </source>
</evidence>
<evidence type="ECO:0000256" key="6">
    <source>
        <dbReference type="ARBA" id="ARBA00022967"/>
    </source>
</evidence>
<dbReference type="SUPFAM" id="SSF52540">
    <property type="entry name" value="P-loop containing nucleoside triphosphate hydrolases"/>
    <property type="match status" value="1"/>
</dbReference>
<sequence>MRPADAPPPMLCARELRSRRGGPEGLGPVDFDLHAGQLLHVQGANGSGKTSLLRMLAGLLRPLGGMVQWQGRDIRRDPSAYFSRSAFLGHANGLCAELSALENLRYALHVSGTPQDDDAIAATLRAWRLGACLNTPAARLSQGQGRRLALASVVLGAKPLWLLDEPDAGLDANSLDQLRMTLDAHLANGGAAVVASHRTPGTAAACTQTLNMDDYADAGYAVSVGVA</sequence>
<dbReference type="InterPro" id="IPR027417">
    <property type="entry name" value="P-loop_NTPase"/>
</dbReference>
<evidence type="ECO:0000313" key="9">
    <source>
        <dbReference type="EMBL" id="WMD22787.1"/>
    </source>
</evidence>
<keyword evidence="3" id="KW-0547">Nucleotide-binding</keyword>
<dbReference type="InterPro" id="IPR003593">
    <property type="entry name" value="AAA+_ATPase"/>
</dbReference>
<dbReference type="GO" id="GO:0005524">
    <property type="term" value="F:ATP binding"/>
    <property type="evidence" value="ECO:0007669"/>
    <property type="project" value="UniProtKB-KW"/>
</dbReference>
<dbReference type="PANTHER" id="PTHR43499:SF1">
    <property type="entry name" value="ABC TRANSPORTER I FAMILY MEMBER 1"/>
    <property type="match status" value="1"/>
</dbReference>
<organism evidence="9 10">
    <name type="scientific">Achromobacter seleniivolatilans</name>
    <dbReference type="NCBI Taxonomy" id="3047478"/>
    <lineage>
        <taxon>Bacteria</taxon>
        <taxon>Pseudomonadati</taxon>
        <taxon>Pseudomonadota</taxon>
        <taxon>Betaproteobacteria</taxon>
        <taxon>Burkholderiales</taxon>
        <taxon>Alcaligenaceae</taxon>
        <taxon>Achromobacter</taxon>
    </lineage>
</organism>
<dbReference type="PANTHER" id="PTHR43499">
    <property type="entry name" value="ABC TRANSPORTER I FAMILY MEMBER 1"/>
    <property type="match status" value="1"/>
</dbReference>
<keyword evidence="2" id="KW-1003">Cell membrane</keyword>
<evidence type="ECO:0000256" key="2">
    <source>
        <dbReference type="ARBA" id="ARBA00022475"/>
    </source>
</evidence>
<evidence type="ECO:0000256" key="4">
    <source>
        <dbReference type="ARBA" id="ARBA00022748"/>
    </source>
</evidence>
<feature type="domain" description="ABC transporter" evidence="8">
    <location>
        <begin position="11"/>
        <end position="226"/>
    </location>
</feature>
<evidence type="ECO:0000256" key="1">
    <source>
        <dbReference type="ARBA" id="ARBA00022448"/>
    </source>
</evidence>
<dbReference type="PROSITE" id="PS50893">
    <property type="entry name" value="ABC_TRANSPORTER_2"/>
    <property type="match status" value="1"/>
</dbReference>
<proteinExistence type="predicted"/>
<dbReference type="InterPro" id="IPR003439">
    <property type="entry name" value="ABC_transporter-like_ATP-bd"/>
</dbReference>
<keyword evidence="4" id="KW-0201">Cytochrome c-type biogenesis</keyword>
<gene>
    <name evidence="9" type="primary">ccmA</name>
    <name evidence="9" type="ORF">RAS12_10555</name>
</gene>
<evidence type="ECO:0000259" key="8">
    <source>
        <dbReference type="PROSITE" id="PS50893"/>
    </source>
</evidence>
<keyword evidence="6" id="KW-1278">Translocase</keyword>
<evidence type="ECO:0000256" key="3">
    <source>
        <dbReference type="ARBA" id="ARBA00022741"/>
    </source>
</evidence>
<dbReference type="Gene3D" id="3.40.50.300">
    <property type="entry name" value="P-loop containing nucleotide triphosphate hydrolases"/>
    <property type="match status" value="1"/>
</dbReference>
<keyword evidence="10" id="KW-1185">Reference proteome</keyword>
<dbReference type="RefSeq" id="WP_306948039.1">
    <property type="nucleotide sequence ID" value="NZ_CP132976.1"/>
</dbReference>
<reference evidence="9 10" key="1">
    <citation type="submission" date="2023-08" db="EMBL/GenBank/DDBJ databases">
        <title>Achromobacter seleniivolatilans sp. nov., isolated from seleniferous soil.</title>
        <authorList>
            <person name="Zhang S."/>
            <person name="Li K."/>
            <person name="Peng J."/>
            <person name="Zhao Q."/>
            <person name="Wang H."/>
            <person name="Guo Y."/>
        </authorList>
    </citation>
    <scope>NUCLEOTIDE SEQUENCE [LARGE SCALE GENOMIC DNA]</scope>
    <source>
        <strain evidence="9 10">R39</strain>
    </source>
</reference>
<name>A0ABY9MAH3_9BURK</name>
<dbReference type="EMBL" id="CP132976">
    <property type="protein sequence ID" value="WMD22787.1"/>
    <property type="molecule type" value="Genomic_DNA"/>
</dbReference>
<evidence type="ECO:0000256" key="7">
    <source>
        <dbReference type="ARBA" id="ARBA00023136"/>
    </source>
</evidence>
<accession>A0ABY9MAH3</accession>
<dbReference type="Proteomes" id="UP001234798">
    <property type="component" value="Chromosome"/>
</dbReference>
<dbReference type="Pfam" id="PF00005">
    <property type="entry name" value="ABC_tran"/>
    <property type="match status" value="1"/>
</dbReference>
<dbReference type="InterPro" id="IPR005895">
    <property type="entry name" value="ABC_transptr_haem_export_CcmA"/>
</dbReference>
<keyword evidence="1" id="KW-0813">Transport</keyword>
<dbReference type="SMART" id="SM00382">
    <property type="entry name" value="AAA"/>
    <property type="match status" value="1"/>
</dbReference>
<evidence type="ECO:0000256" key="5">
    <source>
        <dbReference type="ARBA" id="ARBA00022840"/>
    </source>
</evidence>
<keyword evidence="5 9" id="KW-0067">ATP-binding</keyword>
<keyword evidence="7" id="KW-0472">Membrane</keyword>
<protein>
    <submittedName>
        <fullName evidence="9">Heme ABC exporter ATP-binding protein CcmA</fullName>
    </submittedName>
</protein>
<dbReference type="NCBIfam" id="TIGR01189">
    <property type="entry name" value="ccmA"/>
    <property type="match status" value="1"/>
</dbReference>